<dbReference type="Gene3D" id="3.40.50.1820">
    <property type="entry name" value="alpha/beta hydrolase"/>
    <property type="match status" value="1"/>
</dbReference>
<comment type="similarity">
    <text evidence="1">Belongs to the putative lipase ROG1 family.</text>
</comment>
<proteinExistence type="inferred from homology"/>
<dbReference type="VEuPathDB" id="FungiDB:F4678DRAFT_3430"/>
<gene>
    <name evidence="4" type="ORF">NPX13_g10994</name>
</gene>
<dbReference type="EMBL" id="JANPWZ010003378">
    <property type="protein sequence ID" value="KAJ3552953.1"/>
    <property type="molecule type" value="Genomic_DNA"/>
</dbReference>
<dbReference type="InterPro" id="IPR007751">
    <property type="entry name" value="DUF676_lipase-like"/>
</dbReference>
<feature type="compositionally biased region" description="Low complexity" evidence="2">
    <location>
        <begin position="40"/>
        <end position="50"/>
    </location>
</feature>
<dbReference type="InterPro" id="IPR029058">
    <property type="entry name" value="AB_hydrolase_fold"/>
</dbReference>
<evidence type="ECO:0000256" key="2">
    <source>
        <dbReference type="SAM" id="MobiDB-lite"/>
    </source>
</evidence>
<dbReference type="SUPFAM" id="SSF53474">
    <property type="entry name" value="alpha/beta-Hydrolases"/>
    <property type="match status" value="1"/>
</dbReference>
<comment type="caution">
    <text evidence="4">The sequence shown here is derived from an EMBL/GenBank/DDBJ whole genome shotgun (WGS) entry which is preliminary data.</text>
</comment>
<feature type="compositionally biased region" description="Low complexity" evidence="2">
    <location>
        <begin position="216"/>
        <end position="234"/>
    </location>
</feature>
<dbReference type="Proteomes" id="UP001148614">
    <property type="component" value="Unassembled WGS sequence"/>
</dbReference>
<dbReference type="PANTHER" id="PTHR47842:SF3">
    <property type="entry name" value="DUF676 DOMAIN-CONTAINING PROTEIN"/>
    <property type="match status" value="1"/>
</dbReference>
<name>A0A9W8N3L6_9PEZI</name>
<feature type="compositionally biased region" description="Basic and acidic residues" evidence="2">
    <location>
        <begin position="444"/>
        <end position="474"/>
    </location>
</feature>
<keyword evidence="5" id="KW-1185">Reference proteome</keyword>
<feature type="domain" description="DUF676" evidence="3">
    <location>
        <begin position="61"/>
        <end position="178"/>
    </location>
</feature>
<organism evidence="4 5">
    <name type="scientific">Xylaria arbuscula</name>
    <dbReference type="NCBI Taxonomy" id="114810"/>
    <lineage>
        <taxon>Eukaryota</taxon>
        <taxon>Fungi</taxon>
        <taxon>Dikarya</taxon>
        <taxon>Ascomycota</taxon>
        <taxon>Pezizomycotina</taxon>
        <taxon>Sordariomycetes</taxon>
        <taxon>Xylariomycetidae</taxon>
        <taxon>Xylariales</taxon>
        <taxon>Xylariaceae</taxon>
        <taxon>Xylaria</taxon>
    </lineage>
</organism>
<feature type="region of interest" description="Disordered" evidence="2">
    <location>
        <begin position="195"/>
        <end position="258"/>
    </location>
</feature>
<feature type="compositionally biased region" description="Basic and acidic residues" evidence="2">
    <location>
        <begin position="1"/>
        <end position="10"/>
    </location>
</feature>
<feature type="compositionally biased region" description="Basic and acidic residues" evidence="2">
    <location>
        <begin position="556"/>
        <end position="583"/>
    </location>
</feature>
<dbReference type="AlphaFoldDB" id="A0A9W8N3L6"/>
<feature type="region of interest" description="Disordered" evidence="2">
    <location>
        <begin position="498"/>
        <end position="540"/>
    </location>
</feature>
<protein>
    <recommendedName>
        <fullName evidence="3">DUF676 domain-containing protein</fullName>
    </recommendedName>
</protein>
<evidence type="ECO:0000313" key="4">
    <source>
        <dbReference type="EMBL" id="KAJ3552953.1"/>
    </source>
</evidence>
<feature type="region of interest" description="Disordered" evidence="2">
    <location>
        <begin position="1"/>
        <end position="50"/>
    </location>
</feature>
<dbReference type="PANTHER" id="PTHR47842">
    <property type="entry name" value="EXPRESSED PROTEIN"/>
    <property type="match status" value="1"/>
</dbReference>
<feature type="region of interest" description="Disordered" evidence="2">
    <location>
        <begin position="392"/>
        <end position="474"/>
    </location>
</feature>
<feature type="compositionally biased region" description="Basic and acidic residues" evidence="2">
    <location>
        <begin position="392"/>
        <end position="406"/>
    </location>
</feature>
<feature type="region of interest" description="Disordered" evidence="2">
    <location>
        <begin position="552"/>
        <end position="664"/>
    </location>
</feature>
<feature type="compositionally biased region" description="Basic and acidic residues" evidence="2">
    <location>
        <begin position="511"/>
        <end position="526"/>
    </location>
</feature>
<sequence>MDSRARDFKGPSEPPPYSNVHQGSTSKAPFAGGLYNDPRTSSTQSLTPSLPAYEEVERRKLLVIYIHGFMGNDTSFQSFPAHVHKYLKEALYDSHVVHSKIYPRYKTYKSIEIARDNFSTWLEPLENPKTDVVLVGHSMGGLLAADVVLKPSTQHNRYPQLKHRILGVVNLDAPLLGMHPGIIVSGISSLFRKNETPKLPGEPSTQSALSPSVTGLPSPSLSAYSAPSTLSEALPSPPPPPPPAPFTRPTLTNDSNFNPNFANDVRIEERTWWKNVVHFVKKHNSEGLIDAAANHVMSHMEFGGTMFEINNLKARYENVRRLEDVDDLNPSNYLPRVRFIQYYTICNGFPKKPKEGEGEQEDAQLPMSNYSLEKTPPSPEILGDSKLEPQYMDSKEEAKEESKEELEPLSLSNSERSSLEFLSPEPMLDEPPPLPATDGPVDVIDDKQHDNHVDPTQAKIEDDASHPAEKLPVEDKVLTEDITQAVAALDIDLPAIADLPPKPEAPNLDNYTDKDARKLAEKEAKRAQKAYTQAVKDREKAIKEREKIIEKRKKKLAQEAEKKAKEEEKKAREEQKKRKKEEAAAAATVTATASGKADESPSTSSKEVNEKPLVPEDEESNPPEWTPVSPTREDKERPKEKKKEKEKAKEKEKGEKQRKFCNVPKSNGRVDSKWISIFMKDMDQVAAHTSLFFAGEHYERLVGDVGNIIVEWVHEDMTKRAILELQ</sequence>
<evidence type="ECO:0000256" key="1">
    <source>
        <dbReference type="ARBA" id="ARBA00007920"/>
    </source>
</evidence>
<accession>A0A9W8N3L6</accession>
<feature type="compositionally biased region" description="Low complexity" evidence="2">
    <location>
        <begin position="408"/>
        <end position="426"/>
    </location>
</feature>
<reference evidence="4" key="1">
    <citation type="submission" date="2022-07" db="EMBL/GenBank/DDBJ databases">
        <title>Genome Sequence of Xylaria arbuscula.</title>
        <authorList>
            <person name="Buettner E."/>
        </authorList>
    </citation>
    <scope>NUCLEOTIDE SEQUENCE</scope>
    <source>
        <strain evidence="4">VT107</strain>
    </source>
</reference>
<evidence type="ECO:0000313" key="5">
    <source>
        <dbReference type="Proteomes" id="UP001148614"/>
    </source>
</evidence>
<feature type="compositionally biased region" description="Basic and acidic residues" evidence="2">
    <location>
        <begin position="631"/>
        <end position="658"/>
    </location>
</feature>
<dbReference type="Pfam" id="PF05057">
    <property type="entry name" value="DUF676"/>
    <property type="match status" value="1"/>
</dbReference>
<feature type="compositionally biased region" description="Polar residues" evidence="2">
    <location>
        <begin position="203"/>
        <end position="215"/>
    </location>
</feature>
<feature type="compositionally biased region" description="Pro residues" evidence="2">
    <location>
        <begin position="235"/>
        <end position="246"/>
    </location>
</feature>
<evidence type="ECO:0000259" key="3">
    <source>
        <dbReference type="Pfam" id="PF05057"/>
    </source>
</evidence>